<reference evidence="2" key="1">
    <citation type="submission" date="2016-11" db="EMBL/GenBank/DDBJ databases">
        <authorList>
            <person name="Varghese N."/>
            <person name="Submissions S."/>
        </authorList>
    </citation>
    <scope>NUCLEOTIDE SEQUENCE [LARGE SCALE GENOMIC DNA]</scope>
    <source>
        <strain evidence="2">DSM 24724</strain>
    </source>
</reference>
<evidence type="ECO:0008006" key="3">
    <source>
        <dbReference type="Google" id="ProtNLM"/>
    </source>
</evidence>
<accession>A0A1M6YFW4</accession>
<dbReference type="AlphaFoldDB" id="A0A1M6YFW4"/>
<name>A0A1M6YFW4_9FLAO</name>
<sequence length="125" mass="14264">MKKVSFILFVLSLTIVGCSNDESTREEESARLDKMYKEIVEYSQVNSKPCTNPDEWTFMKLGASTCSGYIVYGKKIDVTAFQKKIDQYINARGKYDAKWGIVYDCMMMPPPTGVKCVDEKPTLIY</sequence>
<evidence type="ECO:0000313" key="2">
    <source>
        <dbReference type="Proteomes" id="UP000184028"/>
    </source>
</evidence>
<dbReference type="EMBL" id="FRBT01000001">
    <property type="protein sequence ID" value="SHL16869.1"/>
    <property type="molecule type" value="Genomic_DNA"/>
</dbReference>
<dbReference type="Proteomes" id="UP000184028">
    <property type="component" value="Unassembled WGS sequence"/>
</dbReference>
<dbReference type="RefSeq" id="WP_143154972.1">
    <property type="nucleotide sequence ID" value="NZ_FRBT01000001.1"/>
</dbReference>
<evidence type="ECO:0000313" key="1">
    <source>
        <dbReference type="EMBL" id="SHL16869.1"/>
    </source>
</evidence>
<organism evidence="1 2">
    <name type="scientific">Flavobacterium chilense</name>
    <dbReference type="NCBI Taxonomy" id="946677"/>
    <lineage>
        <taxon>Bacteria</taxon>
        <taxon>Pseudomonadati</taxon>
        <taxon>Bacteroidota</taxon>
        <taxon>Flavobacteriia</taxon>
        <taxon>Flavobacteriales</taxon>
        <taxon>Flavobacteriaceae</taxon>
        <taxon>Flavobacterium</taxon>
    </lineage>
</organism>
<keyword evidence="2" id="KW-1185">Reference proteome</keyword>
<dbReference type="OrthoDB" id="5526158at2"/>
<dbReference type="PROSITE" id="PS51257">
    <property type="entry name" value="PROKAR_LIPOPROTEIN"/>
    <property type="match status" value="1"/>
</dbReference>
<protein>
    <recommendedName>
        <fullName evidence="3">Lipoprotein</fullName>
    </recommendedName>
</protein>
<gene>
    <name evidence="1" type="ORF">SAMN05444484_101551</name>
</gene>
<proteinExistence type="predicted"/>